<evidence type="ECO:0000313" key="2">
    <source>
        <dbReference type="EMBL" id="SVE49877.1"/>
    </source>
</evidence>
<proteinExistence type="predicted"/>
<dbReference type="PANTHER" id="PTHR43576">
    <property type="entry name" value="ALPHA-L-ARABINOFURANOSIDASE C-RELATED"/>
    <property type="match status" value="1"/>
</dbReference>
<accession>A0A383DZ81</accession>
<feature type="non-terminal residue" evidence="2">
    <location>
        <position position="52"/>
    </location>
</feature>
<dbReference type="Gene3D" id="3.20.20.80">
    <property type="entry name" value="Glycosidases"/>
    <property type="match status" value="1"/>
</dbReference>
<protein>
    <recommendedName>
        <fullName evidence="1">Alpha-L-arabinofuranosidase 1 catalytic domain-containing protein</fullName>
    </recommendedName>
</protein>
<dbReference type="InterPro" id="IPR055235">
    <property type="entry name" value="ASD1_cat"/>
</dbReference>
<dbReference type="Pfam" id="PF22848">
    <property type="entry name" value="ASD1_dom"/>
    <property type="match status" value="1"/>
</dbReference>
<dbReference type="GO" id="GO:0000272">
    <property type="term" value="P:polysaccharide catabolic process"/>
    <property type="evidence" value="ECO:0007669"/>
    <property type="project" value="TreeGrafter"/>
</dbReference>
<dbReference type="SUPFAM" id="SSF51445">
    <property type="entry name" value="(Trans)glycosidases"/>
    <property type="match status" value="1"/>
</dbReference>
<reference evidence="2" key="1">
    <citation type="submission" date="2018-05" db="EMBL/GenBank/DDBJ databases">
        <authorList>
            <person name="Lanie J.A."/>
            <person name="Ng W.-L."/>
            <person name="Kazmierczak K.M."/>
            <person name="Andrzejewski T.M."/>
            <person name="Davidsen T.M."/>
            <person name="Wayne K.J."/>
            <person name="Tettelin H."/>
            <person name="Glass J.I."/>
            <person name="Rusch D."/>
            <person name="Podicherti R."/>
            <person name="Tsui H.-C.T."/>
            <person name="Winkler M.E."/>
        </authorList>
    </citation>
    <scope>NUCLEOTIDE SEQUENCE</scope>
</reference>
<organism evidence="2">
    <name type="scientific">marine metagenome</name>
    <dbReference type="NCBI Taxonomy" id="408172"/>
    <lineage>
        <taxon>unclassified sequences</taxon>
        <taxon>metagenomes</taxon>
        <taxon>ecological metagenomes</taxon>
    </lineage>
</organism>
<dbReference type="InterPro" id="IPR017853">
    <property type="entry name" value="GH"/>
</dbReference>
<dbReference type="PANTHER" id="PTHR43576:SF3">
    <property type="entry name" value="ALPHA-L-ARABINOFURANOSIDASE C"/>
    <property type="match status" value="1"/>
</dbReference>
<sequence length="52" mass="5974">MKLVTDLNMPTVRYPGGNFVSAFNWEDSIGPKEERPTRLDLAWKSKETNEFG</sequence>
<dbReference type="EMBL" id="UINC01221510">
    <property type="protein sequence ID" value="SVE49877.1"/>
    <property type="molecule type" value="Genomic_DNA"/>
</dbReference>
<name>A0A383DZ81_9ZZZZ</name>
<dbReference type="AlphaFoldDB" id="A0A383DZ81"/>
<feature type="domain" description="Alpha-L-arabinofuranosidase 1 catalytic" evidence="1">
    <location>
        <begin position="4"/>
        <end position="52"/>
    </location>
</feature>
<gene>
    <name evidence="2" type="ORF">METZ01_LOCUS502731</name>
</gene>
<evidence type="ECO:0000259" key="1">
    <source>
        <dbReference type="Pfam" id="PF22848"/>
    </source>
</evidence>